<keyword evidence="4 7" id="KW-1133">Transmembrane helix</keyword>
<dbReference type="InterPro" id="IPR040226">
    <property type="entry name" value="THH1/TOM1/TOM3"/>
</dbReference>
<sequence length="310" mass="33661">MSTTTAASIPDAYDVLASLYGLIALTCVVQVYRIARRTPKHVGFFTTQQMFHLANLFTSTARACAFFGRSAIEKTHTINAIVNDGPGLVFLSTYAGLVLFWSDIYHAARGEAARTRRARTTFYAVNVVAYATELGIWSLMAFGKEKWRGDALERASSGTLAFASASVALAFAFYGSKLYVMLREFPEGLTTRAKKIREIGSVTAVCVTAFAVRCVVLFLATGGEAKYAVDVYASKTMNVAYYVAVEILPSALVLYVLRKLPPKRARAASFADEDGDASARAEEADTLRHPLVVDSDDDESDDEDADAMGS</sequence>
<feature type="compositionally biased region" description="Basic and acidic residues" evidence="6">
    <location>
        <begin position="277"/>
        <end position="288"/>
    </location>
</feature>
<accession>A4S7Y6</accession>
<evidence type="ECO:0000256" key="4">
    <source>
        <dbReference type="ARBA" id="ARBA00022989"/>
    </source>
</evidence>
<dbReference type="Proteomes" id="UP000001568">
    <property type="component" value="Chromosome 14"/>
</dbReference>
<evidence type="ECO:0000259" key="8">
    <source>
        <dbReference type="Pfam" id="PF06454"/>
    </source>
</evidence>
<keyword evidence="5 7" id="KW-0472">Membrane</keyword>
<feature type="transmembrane region" description="Helical" evidence="7">
    <location>
        <begin position="239"/>
        <end position="257"/>
    </location>
</feature>
<dbReference type="GeneID" id="5005249"/>
<protein>
    <recommendedName>
        <fullName evidence="8">THH1/TOM1/TOM3 domain-containing protein</fullName>
    </recommendedName>
</protein>
<dbReference type="GO" id="GO:0012505">
    <property type="term" value="C:endomembrane system"/>
    <property type="evidence" value="ECO:0007669"/>
    <property type="project" value="UniProtKB-SubCell"/>
</dbReference>
<dbReference type="PANTHER" id="PTHR31142">
    <property type="entry name" value="TOBAMOVIRUS MULTIPLICATION PROTEIN 1-LIKE ISOFORM X1"/>
    <property type="match status" value="1"/>
</dbReference>
<feature type="compositionally biased region" description="Acidic residues" evidence="6">
    <location>
        <begin position="294"/>
        <end position="310"/>
    </location>
</feature>
<evidence type="ECO:0000256" key="3">
    <source>
        <dbReference type="ARBA" id="ARBA00022692"/>
    </source>
</evidence>
<proteinExistence type="inferred from homology"/>
<keyword evidence="3 7" id="KW-0812">Transmembrane</keyword>
<reference evidence="9 10" key="1">
    <citation type="journal article" date="2007" name="Proc. Natl. Acad. Sci. U.S.A.">
        <title>The tiny eukaryote Ostreococcus provides genomic insights into the paradox of plankton speciation.</title>
        <authorList>
            <person name="Palenik B."/>
            <person name="Grimwood J."/>
            <person name="Aerts A."/>
            <person name="Rouze P."/>
            <person name="Salamov A."/>
            <person name="Putnam N."/>
            <person name="Dupont C."/>
            <person name="Jorgensen R."/>
            <person name="Derelle E."/>
            <person name="Rombauts S."/>
            <person name="Zhou K."/>
            <person name="Otillar R."/>
            <person name="Merchant S.S."/>
            <person name="Podell S."/>
            <person name="Gaasterland T."/>
            <person name="Napoli C."/>
            <person name="Gendler K."/>
            <person name="Manuell A."/>
            <person name="Tai V."/>
            <person name="Vallon O."/>
            <person name="Piganeau G."/>
            <person name="Jancek S."/>
            <person name="Heijde M."/>
            <person name="Jabbari K."/>
            <person name="Bowler C."/>
            <person name="Lohr M."/>
            <person name="Robbens S."/>
            <person name="Werner G."/>
            <person name="Dubchak I."/>
            <person name="Pazour G.J."/>
            <person name="Ren Q."/>
            <person name="Paulsen I."/>
            <person name="Delwiche C."/>
            <person name="Schmutz J."/>
            <person name="Rokhsar D."/>
            <person name="Van de Peer Y."/>
            <person name="Moreau H."/>
            <person name="Grigoriev I.V."/>
        </authorList>
    </citation>
    <scope>NUCLEOTIDE SEQUENCE [LARGE SCALE GENOMIC DNA]</scope>
    <source>
        <strain evidence="9 10">CCE9901</strain>
    </source>
</reference>
<dbReference type="OrthoDB" id="19798at2759"/>
<name>A4S7Y6_OSTLU</name>
<evidence type="ECO:0000313" key="9">
    <source>
        <dbReference type="EMBL" id="ABO99824.1"/>
    </source>
</evidence>
<feature type="transmembrane region" description="Helical" evidence="7">
    <location>
        <begin position="201"/>
        <end position="219"/>
    </location>
</feature>
<dbReference type="RefSeq" id="XP_001421531.1">
    <property type="nucleotide sequence ID" value="XM_001421494.1"/>
</dbReference>
<feature type="transmembrane region" description="Helical" evidence="7">
    <location>
        <begin position="87"/>
        <end position="108"/>
    </location>
</feature>
<evidence type="ECO:0000256" key="6">
    <source>
        <dbReference type="SAM" id="MobiDB-lite"/>
    </source>
</evidence>
<evidence type="ECO:0000256" key="1">
    <source>
        <dbReference type="ARBA" id="ARBA00004127"/>
    </source>
</evidence>
<feature type="transmembrane region" description="Helical" evidence="7">
    <location>
        <begin position="120"/>
        <end position="140"/>
    </location>
</feature>
<dbReference type="InterPro" id="IPR009457">
    <property type="entry name" value="THH1/TOM1/TOM3_dom"/>
</dbReference>
<organism evidence="9 10">
    <name type="scientific">Ostreococcus lucimarinus (strain CCE9901)</name>
    <dbReference type="NCBI Taxonomy" id="436017"/>
    <lineage>
        <taxon>Eukaryota</taxon>
        <taxon>Viridiplantae</taxon>
        <taxon>Chlorophyta</taxon>
        <taxon>Mamiellophyceae</taxon>
        <taxon>Mamiellales</taxon>
        <taxon>Bathycoccaceae</taxon>
        <taxon>Ostreococcus</taxon>
    </lineage>
</organism>
<evidence type="ECO:0000256" key="7">
    <source>
        <dbReference type="SAM" id="Phobius"/>
    </source>
</evidence>
<feature type="transmembrane region" description="Helical" evidence="7">
    <location>
        <begin position="12"/>
        <end position="32"/>
    </location>
</feature>
<dbReference type="Pfam" id="PF06454">
    <property type="entry name" value="THH1_TOM1-3_dom"/>
    <property type="match status" value="1"/>
</dbReference>
<comment type="subcellular location">
    <subcellularLocation>
        <location evidence="1">Endomembrane system</location>
        <topology evidence="1">Multi-pass membrane protein</topology>
    </subcellularLocation>
</comment>
<dbReference type="KEGG" id="olu:OSTLU_43254"/>
<feature type="region of interest" description="Disordered" evidence="6">
    <location>
        <begin position="267"/>
        <end position="310"/>
    </location>
</feature>
<feature type="transmembrane region" description="Helical" evidence="7">
    <location>
        <begin position="160"/>
        <end position="180"/>
    </location>
</feature>
<dbReference type="EMBL" id="CP000594">
    <property type="protein sequence ID" value="ABO99824.1"/>
    <property type="molecule type" value="Genomic_DNA"/>
</dbReference>
<dbReference type="Gramene" id="ABO99824">
    <property type="protein sequence ID" value="ABO99824"/>
    <property type="gene ID" value="OSTLU_43254"/>
</dbReference>
<dbReference type="HOGENOM" id="CLU_059685_0_0_1"/>
<keyword evidence="10" id="KW-1185">Reference proteome</keyword>
<evidence type="ECO:0000313" key="10">
    <source>
        <dbReference type="Proteomes" id="UP000001568"/>
    </source>
</evidence>
<feature type="domain" description="THH1/TOM1/TOM3" evidence="8">
    <location>
        <begin position="13"/>
        <end position="268"/>
    </location>
</feature>
<dbReference type="AlphaFoldDB" id="A4S7Y6"/>
<dbReference type="OMA" id="LFWSQVY"/>
<dbReference type="eggNOG" id="ENOG502QQMF">
    <property type="taxonomic scope" value="Eukaryota"/>
</dbReference>
<dbReference type="PANTHER" id="PTHR31142:SF3">
    <property type="entry name" value="THH1_TOM1_TOM3 DOMAIN-CONTAINING PROTEIN"/>
    <property type="match status" value="1"/>
</dbReference>
<gene>
    <name evidence="9" type="ORF">OSTLU_43254</name>
</gene>
<evidence type="ECO:0000256" key="5">
    <source>
        <dbReference type="ARBA" id="ARBA00023136"/>
    </source>
</evidence>
<feature type="transmembrane region" description="Helical" evidence="7">
    <location>
        <begin position="53"/>
        <end position="72"/>
    </location>
</feature>
<comment type="similarity">
    <text evidence="2">Belongs to the plant tobamovirus multiplication TOM1 protein family.</text>
</comment>
<evidence type="ECO:0000256" key="2">
    <source>
        <dbReference type="ARBA" id="ARBA00006779"/>
    </source>
</evidence>